<dbReference type="AlphaFoldDB" id="A0A023WUT1"/>
<sequence>MTKDELRAELERQAQRFTNVYGGEITTYAAEREPERKPWRKKPTVLDQVFKQELQKLEQEKQSSCQSTVAEQA</sequence>
<protein>
    <submittedName>
        <fullName evidence="1">Beta-ketoadipyl CoA thiolase</fullName>
    </submittedName>
</protein>
<dbReference type="EMBL" id="CP007509">
    <property type="protein sequence ID" value="AHY43957.1"/>
    <property type="molecule type" value="Genomic_DNA"/>
</dbReference>
<dbReference type="OrthoDB" id="7030350at2"/>
<dbReference type="Proteomes" id="UP000025238">
    <property type="component" value="Chromosome"/>
</dbReference>
<evidence type="ECO:0000313" key="1">
    <source>
        <dbReference type="EMBL" id="AHY43957.1"/>
    </source>
</evidence>
<reference evidence="1 2" key="1">
    <citation type="submission" date="2014-03" db="EMBL/GenBank/DDBJ databases">
        <title>Complete genome sequence of Pseudomonas stutzeri 19SMN4.</title>
        <authorList>
            <person name="Brunet-Galmes I."/>
            <person name="Nogales B."/>
            <person name="Busquets A."/>
            <person name="Pena A."/>
            <person name="Gomila M."/>
            <person name="Garcia-Valdes E."/>
            <person name="Lalucat J."/>
            <person name="Bennasar A."/>
            <person name="Bosch R."/>
        </authorList>
    </citation>
    <scope>NUCLEOTIDE SEQUENCE [LARGE SCALE GENOMIC DNA]</scope>
    <source>
        <strain evidence="1 2">19SMN4</strain>
    </source>
</reference>
<proteinExistence type="predicted"/>
<organism evidence="1 2">
    <name type="scientific">Stutzerimonas stutzeri</name>
    <name type="common">Pseudomonas stutzeri</name>
    <dbReference type="NCBI Taxonomy" id="316"/>
    <lineage>
        <taxon>Bacteria</taxon>
        <taxon>Pseudomonadati</taxon>
        <taxon>Pseudomonadota</taxon>
        <taxon>Gammaproteobacteria</taxon>
        <taxon>Pseudomonadales</taxon>
        <taxon>Pseudomonadaceae</taxon>
        <taxon>Stutzerimonas</taxon>
    </lineage>
</organism>
<dbReference type="KEGG" id="pstu:UIB01_16335"/>
<name>A0A023WUT1_STUST</name>
<gene>
    <name evidence="1" type="ORF">UIB01_16335</name>
</gene>
<dbReference type="PATRIC" id="fig|316.97.peg.3269"/>
<accession>A0A023WUT1</accession>
<evidence type="ECO:0000313" key="2">
    <source>
        <dbReference type="Proteomes" id="UP000025238"/>
    </source>
</evidence>